<dbReference type="EMBL" id="QKWP01002712">
    <property type="protein sequence ID" value="RIB02386.1"/>
    <property type="molecule type" value="Genomic_DNA"/>
</dbReference>
<dbReference type="InterPro" id="IPR025662">
    <property type="entry name" value="Sigma_54_int_dom_ATP-bd_1"/>
</dbReference>
<evidence type="ECO:0000313" key="5">
    <source>
        <dbReference type="Proteomes" id="UP000266673"/>
    </source>
</evidence>
<feature type="compositionally biased region" description="Low complexity" evidence="2">
    <location>
        <begin position="931"/>
        <end position="942"/>
    </location>
</feature>
<feature type="coiled-coil region" evidence="1">
    <location>
        <begin position="434"/>
        <end position="464"/>
    </location>
</feature>
<feature type="compositionally biased region" description="Basic and acidic residues" evidence="2">
    <location>
        <begin position="906"/>
        <end position="930"/>
    </location>
</feature>
<protein>
    <recommendedName>
        <fullName evidence="3">G domain-containing protein</fullName>
    </recommendedName>
</protein>
<reference evidence="4 5" key="1">
    <citation type="submission" date="2018-06" db="EMBL/GenBank/DDBJ databases">
        <title>Comparative genomics reveals the genomic features of Rhizophagus irregularis, R. cerebriforme, R. diaphanum and Gigaspora rosea, and their symbiotic lifestyle signature.</title>
        <authorList>
            <person name="Morin E."/>
            <person name="San Clemente H."/>
            <person name="Chen E.C.H."/>
            <person name="De La Providencia I."/>
            <person name="Hainaut M."/>
            <person name="Kuo A."/>
            <person name="Kohler A."/>
            <person name="Murat C."/>
            <person name="Tang N."/>
            <person name="Roy S."/>
            <person name="Loubradou J."/>
            <person name="Henrissat B."/>
            <person name="Grigoriev I.V."/>
            <person name="Corradi N."/>
            <person name="Roux C."/>
            <person name="Martin F.M."/>
        </authorList>
    </citation>
    <scope>NUCLEOTIDE SEQUENCE [LARGE SCALE GENOMIC DNA]</scope>
    <source>
        <strain evidence="4 5">DAOM 194757</strain>
    </source>
</reference>
<dbReference type="PANTHER" id="PTHR32046">
    <property type="entry name" value="G DOMAIN-CONTAINING PROTEIN"/>
    <property type="match status" value="1"/>
</dbReference>
<feature type="domain" description="G" evidence="3">
    <location>
        <begin position="12"/>
        <end position="193"/>
    </location>
</feature>
<feature type="compositionally biased region" description="Low complexity" evidence="2">
    <location>
        <begin position="639"/>
        <end position="650"/>
    </location>
</feature>
<proteinExistence type="predicted"/>
<dbReference type="InterPro" id="IPR006073">
    <property type="entry name" value="GTP-bd"/>
</dbReference>
<feature type="compositionally biased region" description="Acidic residues" evidence="2">
    <location>
        <begin position="71"/>
        <end position="103"/>
    </location>
</feature>
<feature type="region of interest" description="Disordered" evidence="2">
    <location>
        <begin position="67"/>
        <end position="103"/>
    </location>
</feature>
<dbReference type="Gene3D" id="3.40.50.300">
    <property type="entry name" value="P-loop containing nucleotide triphosphate hydrolases"/>
    <property type="match status" value="1"/>
</dbReference>
<accession>A0A397U5P8</accession>
<dbReference type="OrthoDB" id="10434809at2759"/>
<evidence type="ECO:0000313" key="4">
    <source>
        <dbReference type="EMBL" id="RIB02386.1"/>
    </source>
</evidence>
<gene>
    <name evidence="4" type="ORF">C2G38_885751</name>
</gene>
<feature type="compositionally biased region" description="Basic and acidic residues" evidence="2">
    <location>
        <begin position="945"/>
        <end position="984"/>
    </location>
</feature>
<feature type="compositionally biased region" description="Basic and acidic residues" evidence="2">
    <location>
        <begin position="672"/>
        <end position="686"/>
    </location>
</feature>
<dbReference type="Pfam" id="PF01926">
    <property type="entry name" value="MMR_HSR1"/>
    <property type="match status" value="1"/>
</dbReference>
<organism evidence="4 5">
    <name type="scientific">Gigaspora rosea</name>
    <dbReference type="NCBI Taxonomy" id="44941"/>
    <lineage>
        <taxon>Eukaryota</taxon>
        <taxon>Fungi</taxon>
        <taxon>Fungi incertae sedis</taxon>
        <taxon>Mucoromycota</taxon>
        <taxon>Glomeromycotina</taxon>
        <taxon>Glomeromycetes</taxon>
        <taxon>Diversisporales</taxon>
        <taxon>Gigasporaceae</taxon>
        <taxon>Gigaspora</taxon>
    </lineage>
</organism>
<feature type="compositionally biased region" description="Basic and acidic residues" evidence="2">
    <location>
        <begin position="860"/>
        <end position="881"/>
    </location>
</feature>
<evidence type="ECO:0000256" key="1">
    <source>
        <dbReference type="SAM" id="Coils"/>
    </source>
</evidence>
<feature type="compositionally biased region" description="Polar residues" evidence="2">
    <location>
        <begin position="806"/>
        <end position="816"/>
    </location>
</feature>
<dbReference type="STRING" id="44941.A0A397U5P8"/>
<keyword evidence="1" id="KW-0175">Coiled coil</keyword>
<dbReference type="SUPFAM" id="SSF52540">
    <property type="entry name" value="P-loop containing nucleoside triphosphate hydrolases"/>
    <property type="match status" value="1"/>
</dbReference>
<name>A0A397U5P8_9GLOM</name>
<comment type="caution">
    <text evidence="4">The sequence shown here is derived from an EMBL/GenBank/DDBJ whole genome shotgun (WGS) entry which is preliminary data.</text>
</comment>
<dbReference type="AlphaFoldDB" id="A0A397U5P8"/>
<feature type="compositionally biased region" description="Basic and acidic residues" evidence="2">
    <location>
        <begin position="747"/>
        <end position="796"/>
    </location>
</feature>
<dbReference type="PROSITE" id="PS00675">
    <property type="entry name" value="SIGMA54_INTERACT_1"/>
    <property type="match status" value="1"/>
</dbReference>
<keyword evidence="5" id="KW-1185">Reference proteome</keyword>
<dbReference type="GO" id="GO:0005525">
    <property type="term" value="F:GTP binding"/>
    <property type="evidence" value="ECO:0007669"/>
    <property type="project" value="InterPro"/>
</dbReference>
<feature type="compositionally biased region" description="Basic and acidic residues" evidence="2">
    <location>
        <begin position="835"/>
        <end position="850"/>
    </location>
</feature>
<evidence type="ECO:0000259" key="3">
    <source>
        <dbReference type="Pfam" id="PF01926"/>
    </source>
</evidence>
<feature type="compositionally biased region" description="Basic and acidic residues" evidence="2">
    <location>
        <begin position="599"/>
        <end position="637"/>
    </location>
</feature>
<dbReference type="InterPro" id="IPR027417">
    <property type="entry name" value="P-loop_NTPase"/>
</dbReference>
<evidence type="ECO:0000256" key="2">
    <source>
        <dbReference type="SAM" id="MobiDB-lite"/>
    </source>
</evidence>
<dbReference type="PANTHER" id="PTHR32046:SF11">
    <property type="entry name" value="IMMUNE-ASSOCIATED NUCLEOTIDE-BINDING PROTEIN 10-LIKE"/>
    <property type="match status" value="1"/>
</dbReference>
<dbReference type="Proteomes" id="UP000266673">
    <property type="component" value="Unassembled WGS sequence"/>
</dbReference>
<feature type="region of interest" description="Disordered" evidence="2">
    <location>
        <begin position="599"/>
        <end position="984"/>
    </location>
</feature>
<sequence>MATSTAPQELNILLLGESGAGKSTFINALANYFKFNSLDDAISGKINVLISSKFTITNEDYETKTITIDNEKDDDDDGKDDGEDDSEGDSEDDSEDDDDDDYVIDSLGESSTKECGVYKFKSAENKVIRFIDTPGIGDTRGIEYDKQNFENILKTISHYEYLNGICILLKPNNSRLNIIFKYCIQELLAHLHKNAKDNIVFCFTNTRETFFRPGDTLPVLKKQLDDIKKKSDIEIKICKDTIYCFDNDSFRFLAAIKKRMIFTDDEKKSFIFSWEKSTNESIRLLQHIIKCKPHQIKETVSLNNARQIIKILYKPLAEVTRNIQENIIENKKIKEEIQRSNITEEEPKRKLYIPHIELESFQLPRPRVKCTNNNCDKKVASCHVKWKKLNTYIQKRKGAMKFGKCKSCSCPVKSHKVIFYESKSIKKNKILEDQVNKQNYIEILQKKIDELQEQQNTIDDIIIKFTQFLSQSTITTFNDSYAENLDYIINFEKSKFITFKNYNNEILEGLEETKRKYDEKIKTIMDSPSLYPPSFEDIFRLEQQLYSLPDIGKYLQVIKTKEKNAFKYQEKHKVFRNQNHKLSQILGAFKNKRGFGKYEENDKKENDEKYGMKDGKEDKKDGKEKEEKNEGKDDFFKTDNSFNINNIDNSCSKTHKADDSSNNKTDNSSTHKANDSFAHKTDDSFKVDYNLSSKINKTDDDSSKINDSSRTNKIDNSSEIVDNSFKADKNDPSSLIDKTDNSSNIDDSSKTDTIDDSSVNDKTDGSDRTDDSSKTDKIDDSSDKTDNSFKTDKTENSSKVVEADDSSTVNDSSTIDDSSRANKIDSLSETVDIDDSFKAVKSENSDKNDDPSSITYKTDNPSKIDDSSKAVKSENSDKNDDPSSITYKTDNPSKIDDSSKVNMIDDSPKTDRTDNSFKTDKNDDFSKTDDSSNINNTDSSFSKTQKTDDSSNHKIDNSSKTDDSSKAVRTDDSPKTVKFEHFQD</sequence>
<feature type="compositionally biased region" description="Polar residues" evidence="2">
    <location>
        <begin position="705"/>
        <end position="721"/>
    </location>
</feature>